<keyword evidence="1" id="KW-0805">Transcription regulation</keyword>
<dbReference type="AlphaFoldDB" id="A0A4U9UAL6"/>
<proteinExistence type="predicted"/>
<keyword evidence="3" id="KW-0804">Transcription</keyword>
<dbReference type="GO" id="GO:0043565">
    <property type="term" value="F:sequence-specific DNA binding"/>
    <property type="evidence" value="ECO:0007669"/>
    <property type="project" value="InterPro"/>
</dbReference>
<organism evidence="5 6">
    <name type="scientific">Sphingobacterium thalpophilum</name>
    <dbReference type="NCBI Taxonomy" id="259"/>
    <lineage>
        <taxon>Bacteria</taxon>
        <taxon>Pseudomonadati</taxon>
        <taxon>Bacteroidota</taxon>
        <taxon>Sphingobacteriia</taxon>
        <taxon>Sphingobacteriales</taxon>
        <taxon>Sphingobacteriaceae</taxon>
        <taxon>Sphingobacterium</taxon>
    </lineage>
</organism>
<reference evidence="5 6" key="1">
    <citation type="submission" date="2019-05" db="EMBL/GenBank/DDBJ databases">
        <authorList>
            <consortium name="Pathogen Informatics"/>
        </authorList>
    </citation>
    <scope>NUCLEOTIDE SEQUENCE [LARGE SCALE GENOMIC DNA]</scope>
    <source>
        <strain evidence="5 6">NCTC11429</strain>
    </source>
</reference>
<dbReference type="Proteomes" id="UP000308196">
    <property type="component" value="Chromosome"/>
</dbReference>
<dbReference type="InterPro" id="IPR009057">
    <property type="entry name" value="Homeodomain-like_sf"/>
</dbReference>
<evidence type="ECO:0000313" key="6">
    <source>
        <dbReference type="Proteomes" id="UP000308196"/>
    </source>
</evidence>
<dbReference type="SMART" id="SM00342">
    <property type="entry name" value="HTH_ARAC"/>
    <property type="match status" value="1"/>
</dbReference>
<dbReference type="InterPro" id="IPR018060">
    <property type="entry name" value="HTH_AraC"/>
</dbReference>
<dbReference type="RefSeq" id="WP_028069990.1">
    <property type="nucleotide sequence ID" value="NZ_LR590484.1"/>
</dbReference>
<evidence type="ECO:0000256" key="1">
    <source>
        <dbReference type="ARBA" id="ARBA00023015"/>
    </source>
</evidence>
<name>A0A4U9UAL6_9SPHI</name>
<gene>
    <name evidence="5" type="ORF">NCTC11429_00407</name>
</gene>
<feature type="domain" description="HTH araC/xylS-type" evidence="4">
    <location>
        <begin position="192"/>
        <end position="297"/>
    </location>
</feature>
<dbReference type="EMBL" id="LR590484">
    <property type="protein sequence ID" value="VTR29357.1"/>
    <property type="molecule type" value="Genomic_DNA"/>
</dbReference>
<accession>A0A4U9UAL6</accession>
<dbReference type="KEGG" id="stha:NCTC11429_00407"/>
<dbReference type="InterPro" id="IPR020449">
    <property type="entry name" value="Tscrpt_reg_AraC-type_HTH"/>
</dbReference>
<dbReference type="Gene3D" id="1.10.10.60">
    <property type="entry name" value="Homeodomain-like"/>
    <property type="match status" value="2"/>
</dbReference>
<dbReference type="PRINTS" id="PR00032">
    <property type="entry name" value="HTHARAC"/>
</dbReference>
<evidence type="ECO:0000256" key="3">
    <source>
        <dbReference type="ARBA" id="ARBA00023163"/>
    </source>
</evidence>
<evidence type="ECO:0000313" key="5">
    <source>
        <dbReference type="EMBL" id="VTR29357.1"/>
    </source>
</evidence>
<evidence type="ECO:0000256" key="2">
    <source>
        <dbReference type="ARBA" id="ARBA00023125"/>
    </source>
</evidence>
<dbReference type="STRING" id="1123265.GCA_000686625_03201"/>
<sequence length="298" mass="34463">MDEIIKLDNVTAYNKMRGVETMHPLISVLDLSKAKPMPAQTFHFGLYAIYLKELKCGELKYGRNNYDFQEGTLVFVAPGQVMGIQPNVTTFEPKGWAMLFHPDLIKGTALGKHIQDYSFFSYDVNEALHLSEKERQIVLDCFAKVQYEMEQSIDKHSKTLIASNIELFLNYCTRFYDRQFITRDNSNKGVLERFEHILNDYYSSDKPLNIGLPSVSWCADELNLSTNYFGDLIKKEIGISAQEHIHSKVIDIAKERIFEIDKSIGEIAYELGFKYPQHFTRLFKQKVGISPLEYRNLN</sequence>
<dbReference type="SUPFAM" id="SSF46689">
    <property type="entry name" value="Homeodomain-like"/>
    <property type="match status" value="1"/>
</dbReference>
<dbReference type="GeneID" id="78461223"/>
<keyword evidence="2 5" id="KW-0238">DNA-binding</keyword>
<protein>
    <submittedName>
        <fullName evidence="5">DNA-binding transcriptional regulator AraC</fullName>
    </submittedName>
</protein>
<dbReference type="PROSITE" id="PS01124">
    <property type="entry name" value="HTH_ARAC_FAMILY_2"/>
    <property type="match status" value="1"/>
</dbReference>
<evidence type="ECO:0000259" key="4">
    <source>
        <dbReference type="PROSITE" id="PS01124"/>
    </source>
</evidence>
<dbReference type="Pfam" id="PF12833">
    <property type="entry name" value="HTH_18"/>
    <property type="match status" value="1"/>
</dbReference>
<dbReference type="GO" id="GO:0003700">
    <property type="term" value="F:DNA-binding transcription factor activity"/>
    <property type="evidence" value="ECO:0007669"/>
    <property type="project" value="InterPro"/>
</dbReference>
<dbReference type="PANTHER" id="PTHR43280">
    <property type="entry name" value="ARAC-FAMILY TRANSCRIPTIONAL REGULATOR"/>
    <property type="match status" value="1"/>
</dbReference>
<dbReference type="PANTHER" id="PTHR43280:SF32">
    <property type="entry name" value="TRANSCRIPTIONAL REGULATORY PROTEIN"/>
    <property type="match status" value="1"/>
</dbReference>